<dbReference type="InterPro" id="IPR017972">
    <property type="entry name" value="Cyt_P450_CS"/>
</dbReference>
<dbReference type="PRINTS" id="PR00463">
    <property type="entry name" value="EP450I"/>
</dbReference>
<keyword evidence="8" id="KW-0256">Endoplasmic reticulum</keyword>
<comment type="function">
    <text evidence="2">May be involved in the metabolism of insect hormones and in the breakdown of synthetic insecticides.</text>
</comment>
<dbReference type="VEuPathDB" id="VectorBase:AFUN2_012512"/>
<evidence type="ECO:0000256" key="9">
    <source>
        <dbReference type="ARBA" id="ARBA00022848"/>
    </source>
</evidence>
<evidence type="ECO:0000256" key="7">
    <source>
        <dbReference type="ARBA" id="ARBA00022723"/>
    </source>
</evidence>
<dbReference type="GO" id="GO:0020037">
    <property type="term" value="F:heme binding"/>
    <property type="evidence" value="ECO:0007669"/>
    <property type="project" value="InterPro"/>
</dbReference>
<dbReference type="PANTHER" id="PTHR24291">
    <property type="entry name" value="CYTOCHROME P450 FAMILY 4"/>
    <property type="match status" value="1"/>
</dbReference>
<sequence length="500" mass="57438">MQLFLLSLVVISGTILYWKYKSMFKYADNIEMLHSYVPLLGHSLLLLGKSSEQVFKIFNDAFLKHDRLFKVLIGPTMYISSSHPDIMQAVLDNPKAMNKASQYGIFKVDQGILVSPYHLWKHQRKTLNTSFNKRILENFIPLFDKCAAKLVNEMKREPNFSQVDVMKHCGRCTLDMVCGSTISTDILDDPEANTFLPKIEKGLAIVADRFFNVLKYPECLYKLTSDYKLEMQYRKVFDQFINPIIAEKRISFSTDSDNTSVKEEDEMEYRKPQVFIDHLLTGKRGGEPFPDVEIVQHCLTIFMGGNDTSALAICHLLTLLAMHRDVQEKVRDEIMAIFPADGKIETTPEALNELVYLERCIKEALRLSPSAPMVARVCTDDIEVDGNIIPRGASFLFSIAALHRRKDLWGPDAERFDPDRFLPERSLGRHPYAFAPFSIGSRDCIGQRYAMMSMKMVLVYLLVNFRFHTDLEYDKMQFKFNITLKLSQGYTFKIEPIGAC</sequence>
<dbReference type="GO" id="GO:0005789">
    <property type="term" value="C:endoplasmic reticulum membrane"/>
    <property type="evidence" value="ECO:0007669"/>
    <property type="project" value="UniProtKB-SubCell"/>
</dbReference>
<dbReference type="VEuPathDB" id="VectorBase:AFUN019268"/>
<dbReference type="EnsemblMetazoa" id="AFUN019268-RA">
    <property type="protein sequence ID" value="AFUN019268-PA"/>
    <property type="gene ID" value="AFUN019268"/>
</dbReference>
<dbReference type="PANTHER" id="PTHR24291:SF189">
    <property type="entry name" value="CYTOCHROME P450 4C3-RELATED"/>
    <property type="match status" value="1"/>
</dbReference>
<dbReference type="InterPro" id="IPR002401">
    <property type="entry name" value="Cyt_P450_E_grp-I"/>
</dbReference>
<keyword evidence="6 14" id="KW-0349">Heme</keyword>
<dbReference type="Pfam" id="PF00067">
    <property type="entry name" value="p450"/>
    <property type="match status" value="1"/>
</dbReference>
<keyword evidence="13" id="KW-0472">Membrane</keyword>
<dbReference type="GO" id="GO:0004497">
    <property type="term" value="F:monooxygenase activity"/>
    <property type="evidence" value="ECO:0007669"/>
    <property type="project" value="UniProtKB-KW"/>
</dbReference>
<keyword evidence="10 15" id="KW-0560">Oxidoreductase</keyword>
<evidence type="ECO:0000256" key="5">
    <source>
        <dbReference type="ARBA" id="ARBA00010617"/>
    </source>
</evidence>
<reference evidence="16" key="1">
    <citation type="submission" date="2020-05" db="UniProtKB">
        <authorList>
            <consortium name="EnsemblMetazoa"/>
        </authorList>
    </citation>
    <scope>IDENTIFICATION</scope>
    <source>
        <strain evidence="16">FUMOZ</strain>
    </source>
</reference>
<dbReference type="InterPro" id="IPR001128">
    <property type="entry name" value="Cyt_P450"/>
</dbReference>
<evidence type="ECO:0000256" key="14">
    <source>
        <dbReference type="PIRSR" id="PIRSR602401-1"/>
    </source>
</evidence>
<keyword evidence="9" id="KW-0492">Microsome</keyword>
<evidence type="ECO:0000256" key="11">
    <source>
        <dbReference type="ARBA" id="ARBA00023004"/>
    </source>
</evidence>
<evidence type="ECO:0000256" key="8">
    <source>
        <dbReference type="ARBA" id="ARBA00022824"/>
    </source>
</evidence>
<dbReference type="CDD" id="cd11057">
    <property type="entry name" value="CYP313-like"/>
    <property type="match status" value="1"/>
</dbReference>
<keyword evidence="12 15" id="KW-0503">Monooxygenase</keyword>
<keyword evidence="11 14" id="KW-0408">Iron</keyword>
<dbReference type="Gene3D" id="1.10.630.10">
    <property type="entry name" value="Cytochrome P450"/>
    <property type="match status" value="1"/>
</dbReference>
<comment type="subcellular location">
    <subcellularLocation>
        <location evidence="4">Endoplasmic reticulum membrane</location>
        <topology evidence="4">Peripheral membrane protein</topology>
    </subcellularLocation>
    <subcellularLocation>
        <location evidence="3">Microsome membrane</location>
        <topology evidence="3">Peripheral membrane protein</topology>
    </subcellularLocation>
</comment>
<evidence type="ECO:0000256" key="4">
    <source>
        <dbReference type="ARBA" id="ARBA00004406"/>
    </source>
</evidence>
<evidence type="ECO:0000256" key="12">
    <source>
        <dbReference type="ARBA" id="ARBA00023033"/>
    </source>
</evidence>
<evidence type="ECO:0000313" key="16">
    <source>
        <dbReference type="EnsemblMetazoa" id="AFUN019268-PA"/>
    </source>
</evidence>
<feature type="binding site" description="axial binding residue" evidence="14">
    <location>
        <position position="444"/>
    </location>
    <ligand>
        <name>heme</name>
        <dbReference type="ChEBI" id="CHEBI:30413"/>
    </ligand>
    <ligandPart>
        <name>Fe</name>
        <dbReference type="ChEBI" id="CHEBI:18248"/>
    </ligandPart>
</feature>
<evidence type="ECO:0000256" key="2">
    <source>
        <dbReference type="ARBA" id="ARBA00003690"/>
    </source>
</evidence>
<comment type="cofactor">
    <cofactor evidence="1 14">
        <name>heme</name>
        <dbReference type="ChEBI" id="CHEBI:30413"/>
    </cofactor>
</comment>
<dbReference type="InterPro" id="IPR036396">
    <property type="entry name" value="Cyt_P450_sf"/>
</dbReference>
<accession>A0A4Y0BE93</accession>
<dbReference type="GO" id="GO:0016705">
    <property type="term" value="F:oxidoreductase activity, acting on paired donors, with incorporation or reduction of molecular oxygen"/>
    <property type="evidence" value="ECO:0007669"/>
    <property type="project" value="InterPro"/>
</dbReference>
<dbReference type="PRINTS" id="PR00385">
    <property type="entry name" value="P450"/>
</dbReference>
<comment type="similarity">
    <text evidence="5 15">Belongs to the cytochrome P450 family.</text>
</comment>
<name>A0A4Y0BE93_ANOFN</name>
<dbReference type="STRING" id="62324.A0A4Y0BE93"/>
<evidence type="ECO:0008006" key="17">
    <source>
        <dbReference type="Google" id="ProtNLM"/>
    </source>
</evidence>
<dbReference type="SUPFAM" id="SSF48264">
    <property type="entry name" value="Cytochrome P450"/>
    <property type="match status" value="1"/>
</dbReference>
<organism evidence="16">
    <name type="scientific">Anopheles funestus</name>
    <name type="common">African malaria mosquito</name>
    <dbReference type="NCBI Taxonomy" id="62324"/>
    <lineage>
        <taxon>Eukaryota</taxon>
        <taxon>Metazoa</taxon>
        <taxon>Ecdysozoa</taxon>
        <taxon>Arthropoda</taxon>
        <taxon>Hexapoda</taxon>
        <taxon>Insecta</taxon>
        <taxon>Pterygota</taxon>
        <taxon>Neoptera</taxon>
        <taxon>Endopterygota</taxon>
        <taxon>Diptera</taxon>
        <taxon>Nematocera</taxon>
        <taxon>Culicoidea</taxon>
        <taxon>Culicidae</taxon>
        <taxon>Anophelinae</taxon>
        <taxon>Anopheles</taxon>
    </lineage>
</organism>
<dbReference type="PROSITE" id="PS00086">
    <property type="entry name" value="CYTOCHROME_P450"/>
    <property type="match status" value="1"/>
</dbReference>
<evidence type="ECO:0000256" key="6">
    <source>
        <dbReference type="ARBA" id="ARBA00022617"/>
    </source>
</evidence>
<protein>
    <recommendedName>
        <fullName evidence="17">Cytochrome P450</fullName>
    </recommendedName>
</protein>
<dbReference type="AlphaFoldDB" id="A0A4Y0BE93"/>
<evidence type="ECO:0000256" key="3">
    <source>
        <dbReference type="ARBA" id="ARBA00004174"/>
    </source>
</evidence>
<evidence type="ECO:0000256" key="13">
    <source>
        <dbReference type="ARBA" id="ARBA00023136"/>
    </source>
</evidence>
<evidence type="ECO:0000256" key="10">
    <source>
        <dbReference type="ARBA" id="ARBA00023002"/>
    </source>
</evidence>
<evidence type="ECO:0000256" key="1">
    <source>
        <dbReference type="ARBA" id="ARBA00001971"/>
    </source>
</evidence>
<evidence type="ECO:0000256" key="15">
    <source>
        <dbReference type="RuleBase" id="RU000461"/>
    </source>
</evidence>
<dbReference type="InterPro" id="IPR050196">
    <property type="entry name" value="Cytochrome_P450_Monoox"/>
</dbReference>
<keyword evidence="7 14" id="KW-0479">Metal-binding</keyword>
<dbReference type="GO" id="GO:0005506">
    <property type="term" value="F:iron ion binding"/>
    <property type="evidence" value="ECO:0007669"/>
    <property type="project" value="InterPro"/>
</dbReference>
<proteinExistence type="inferred from homology"/>